<feature type="active site" description="Charge relay system" evidence="5">
    <location>
        <position position="161"/>
    </location>
</feature>
<protein>
    <recommendedName>
        <fullName evidence="7">Peptidase S8/S53 domain-containing protein</fullName>
    </recommendedName>
</protein>
<evidence type="ECO:0000313" key="9">
    <source>
        <dbReference type="Proteomes" id="UP000245938"/>
    </source>
</evidence>
<evidence type="ECO:0000259" key="7">
    <source>
        <dbReference type="Pfam" id="PF00082"/>
    </source>
</evidence>
<keyword evidence="6" id="KW-0732">Signal</keyword>
<comment type="similarity">
    <text evidence="1 5">Belongs to the peptidase S8 family.</text>
</comment>
<evidence type="ECO:0000256" key="2">
    <source>
        <dbReference type="ARBA" id="ARBA00022670"/>
    </source>
</evidence>
<evidence type="ECO:0000256" key="6">
    <source>
        <dbReference type="SAM" id="SignalP"/>
    </source>
</evidence>
<reference evidence="8 9" key="1">
    <citation type="submission" date="2018-05" db="EMBL/GenBank/DDBJ databases">
        <title>Kurthia sibirica genome sequence.</title>
        <authorList>
            <person name="Maclea K.S."/>
            <person name="Goen A.E."/>
        </authorList>
    </citation>
    <scope>NUCLEOTIDE SEQUENCE [LARGE SCALE GENOMIC DNA]</scope>
    <source>
        <strain evidence="8 9">ATCC 49154</strain>
    </source>
</reference>
<dbReference type="OrthoDB" id="9798386at2"/>
<dbReference type="PANTHER" id="PTHR43806">
    <property type="entry name" value="PEPTIDASE S8"/>
    <property type="match status" value="1"/>
</dbReference>
<sequence length="447" mass="48556">MNYKKILYSCMLLFIFLFINQQSASAQQATIMYSNENGKKLAQAEASDIKQQLVEIDSFIGDFSQSAIKKLKASKDIAVVHTGGYTLKMSNATTNMSDLVAVKPAWNNKMINVQEAWKQGYTGKNIKIGIIDTPIAAIPGIKLSAEKFFISKTYPAKATAHGTFIASIINAQTTAKKSISGIAPAAKLYSISVINDRGADLNNVIAGINYAIKKKLAIINLSIGISKEDLLGANETITKNPLAIAIKKAQKAGILVVAASGNYGYGVDYPAAFKDVIAVGAVEANKTISYFSNMGPEVTVLAPGENIKSYSYTGKIIGGSGTSFATPHVVGMLAILKEQFPKDSNAQLTKRLKLMTLPIKAPNSTYAKNMGIIHYPQAGNFTSLEKMAKDKAYITKNKKEITIVISKMRAGKKVNYTKEYKPLQKVYNALSTSQKTTIKTYRKKYGY</sequence>
<dbReference type="InterPro" id="IPR000209">
    <property type="entry name" value="Peptidase_S8/S53_dom"/>
</dbReference>
<organism evidence="8 9">
    <name type="scientific">Kurthia sibirica</name>
    <dbReference type="NCBI Taxonomy" id="202750"/>
    <lineage>
        <taxon>Bacteria</taxon>
        <taxon>Bacillati</taxon>
        <taxon>Bacillota</taxon>
        <taxon>Bacilli</taxon>
        <taxon>Bacillales</taxon>
        <taxon>Caryophanaceae</taxon>
        <taxon>Kurthia</taxon>
    </lineage>
</organism>
<proteinExistence type="inferred from homology"/>
<evidence type="ECO:0000256" key="4">
    <source>
        <dbReference type="ARBA" id="ARBA00022825"/>
    </source>
</evidence>
<feature type="active site" description="Charge relay system" evidence="5">
    <location>
        <position position="323"/>
    </location>
</feature>
<comment type="caution">
    <text evidence="8">The sequence shown here is derived from an EMBL/GenBank/DDBJ whole genome shotgun (WGS) entry which is preliminary data.</text>
</comment>
<dbReference type="SUPFAM" id="SSF52743">
    <property type="entry name" value="Subtilisin-like"/>
    <property type="match status" value="1"/>
</dbReference>
<keyword evidence="9" id="KW-1185">Reference proteome</keyword>
<dbReference type="GO" id="GO:0006508">
    <property type="term" value="P:proteolysis"/>
    <property type="evidence" value="ECO:0007669"/>
    <property type="project" value="UniProtKB-KW"/>
</dbReference>
<dbReference type="InterPro" id="IPR036852">
    <property type="entry name" value="Peptidase_S8/S53_dom_sf"/>
</dbReference>
<feature type="active site" description="Charge relay system" evidence="5">
    <location>
        <position position="132"/>
    </location>
</feature>
<dbReference type="AlphaFoldDB" id="A0A2U3AIF9"/>
<feature type="chain" id="PRO_5015570868" description="Peptidase S8/S53 domain-containing protein" evidence="6">
    <location>
        <begin position="27"/>
        <end position="447"/>
    </location>
</feature>
<accession>A0A2U3AIF9</accession>
<feature type="domain" description="Peptidase S8/S53" evidence="7">
    <location>
        <begin position="123"/>
        <end position="352"/>
    </location>
</feature>
<dbReference type="PROSITE" id="PS51892">
    <property type="entry name" value="SUBTILASE"/>
    <property type="match status" value="1"/>
</dbReference>
<dbReference type="InterPro" id="IPR023828">
    <property type="entry name" value="Peptidase_S8_Ser-AS"/>
</dbReference>
<gene>
    <name evidence="8" type="ORF">DEX24_14050</name>
</gene>
<dbReference type="EMBL" id="QFVR01000023">
    <property type="protein sequence ID" value="PWI24342.1"/>
    <property type="molecule type" value="Genomic_DNA"/>
</dbReference>
<dbReference type="RefSeq" id="WP_109307050.1">
    <property type="nucleotide sequence ID" value="NZ_BJUF01000027.1"/>
</dbReference>
<dbReference type="InterPro" id="IPR015500">
    <property type="entry name" value="Peptidase_S8_subtilisin-rel"/>
</dbReference>
<name>A0A2U3AIF9_9BACL</name>
<dbReference type="PROSITE" id="PS00138">
    <property type="entry name" value="SUBTILASE_SER"/>
    <property type="match status" value="1"/>
</dbReference>
<evidence type="ECO:0000256" key="5">
    <source>
        <dbReference type="PROSITE-ProRule" id="PRU01240"/>
    </source>
</evidence>
<dbReference type="Gene3D" id="3.40.50.200">
    <property type="entry name" value="Peptidase S8/S53 domain"/>
    <property type="match status" value="1"/>
</dbReference>
<dbReference type="PANTHER" id="PTHR43806:SF11">
    <property type="entry name" value="CEREVISIN-RELATED"/>
    <property type="match status" value="1"/>
</dbReference>
<keyword evidence="3 5" id="KW-0378">Hydrolase</keyword>
<dbReference type="GO" id="GO:0004252">
    <property type="term" value="F:serine-type endopeptidase activity"/>
    <property type="evidence" value="ECO:0007669"/>
    <property type="project" value="UniProtKB-UniRule"/>
</dbReference>
<keyword evidence="2 5" id="KW-0645">Protease</keyword>
<dbReference type="Pfam" id="PF00082">
    <property type="entry name" value="Peptidase_S8"/>
    <property type="match status" value="1"/>
</dbReference>
<dbReference type="Proteomes" id="UP000245938">
    <property type="component" value="Unassembled WGS sequence"/>
</dbReference>
<evidence type="ECO:0000256" key="1">
    <source>
        <dbReference type="ARBA" id="ARBA00011073"/>
    </source>
</evidence>
<dbReference type="PRINTS" id="PR00723">
    <property type="entry name" value="SUBTILISIN"/>
</dbReference>
<dbReference type="InterPro" id="IPR050131">
    <property type="entry name" value="Peptidase_S8_subtilisin-like"/>
</dbReference>
<feature type="signal peptide" evidence="6">
    <location>
        <begin position="1"/>
        <end position="26"/>
    </location>
</feature>
<keyword evidence="4 5" id="KW-0720">Serine protease</keyword>
<evidence type="ECO:0000313" key="8">
    <source>
        <dbReference type="EMBL" id="PWI24342.1"/>
    </source>
</evidence>
<evidence type="ECO:0000256" key="3">
    <source>
        <dbReference type="ARBA" id="ARBA00022801"/>
    </source>
</evidence>